<dbReference type="InterPro" id="IPR003653">
    <property type="entry name" value="Peptidase_C48_C"/>
</dbReference>
<evidence type="ECO:0000256" key="4">
    <source>
        <dbReference type="SAM" id="Phobius"/>
    </source>
</evidence>
<dbReference type="Pfam" id="PF02902">
    <property type="entry name" value="Peptidase_C48"/>
    <property type="match status" value="1"/>
</dbReference>
<reference evidence="7 8" key="1">
    <citation type="submission" date="2025-05" db="UniProtKB">
        <authorList>
            <consortium name="RefSeq"/>
        </authorList>
    </citation>
    <scope>IDENTIFICATION</scope>
    <source>
        <tissue evidence="7 8">Stem</tissue>
    </source>
</reference>
<evidence type="ECO:0000256" key="3">
    <source>
        <dbReference type="ARBA" id="ARBA00022801"/>
    </source>
</evidence>
<evidence type="ECO:0000259" key="5">
    <source>
        <dbReference type="Pfam" id="PF02902"/>
    </source>
</evidence>
<name>A0ABM3L9B7_CUCME</name>
<evidence type="ECO:0000313" key="6">
    <source>
        <dbReference type="Proteomes" id="UP001652600"/>
    </source>
</evidence>
<dbReference type="GeneID" id="127151227"/>
<evidence type="ECO:0000313" key="8">
    <source>
        <dbReference type="RefSeq" id="XP_050946622.1"/>
    </source>
</evidence>
<dbReference type="RefSeq" id="XP_050946623.1">
    <property type="nucleotide sequence ID" value="XM_051090666.1"/>
</dbReference>
<keyword evidence="4" id="KW-0812">Transmembrane</keyword>
<gene>
    <name evidence="7 8 9" type="primary">LOC127151227</name>
</gene>
<evidence type="ECO:0000256" key="2">
    <source>
        <dbReference type="ARBA" id="ARBA00022670"/>
    </source>
</evidence>
<protein>
    <submittedName>
        <fullName evidence="7 8">Uncharacterized protein LOC127151227 isoform X1</fullName>
    </submittedName>
</protein>
<organism evidence="6 9">
    <name type="scientific">Cucumis melo</name>
    <name type="common">Muskmelon</name>
    <dbReference type="NCBI Taxonomy" id="3656"/>
    <lineage>
        <taxon>Eukaryota</taxon>
        <taxon>Viridiplantae</taxon>
        <taxon>Streptophyta</taxon>
        <taxon>Embryophyta</taxon>
        <taxon>Tracheophyta</taxon>
        <taxon>Spermatophyta</taxon>
        <taxon>Magnoliopsida</taxon>
        <taxon>eudicotyledons</taxon>
        <taxon>Gunneridae</taxon>
        <taxon>Pentapetalae</taxon>
        <taxon>rosids</taxon>
        <taxon>fabids</taxon>
        <taxon>Cucurbitales</taxon>
        <taxon>Cucurbitaceae</taxon>
        <taxon>Benincaseae</taxon>
        <taxon>Cucumis</taxon>
    </lineage>
</organism>
<evidence type="ECO:0000313" key="7">
    <source>
        <dbReference type="RefSeq" id="XP_050946621.1"/>
    </source>
</evidence>
<feature type="domain" description="Ubiquitin-like protease family profile" evidence="5">
    <location>
        <begin position="116"/>
        <end position="151"/>
    </location>
</feature>
<keyword evidence="4" id="KW-0472">Membrane</keyword>
<dbReference type="RefSeq" id="XP_050946621.1">
    <property type="nucleotide sequence ID" value="XM_051090664.1"/>
</dbReference>
<keyword evidence="6" id="KW-1185">Reference proteome</keyword>
<dbReference type="Gene3D" id="3.40.395.10">
    <property type="entry name" value="Adenoviral Proteinase, Chain A"/>
    <property type="match status" value="1"/>
</dbReference>
<dbReference type="InterPro" id="IPR038765">
    <property type="entry name" value="Papain-like_cys_pep_sf"/>
</dbReference>
<dbReference type="RefSeq" id="XP_050946622.1">
    <property type="nucleotide sequence ID" value="XM_051090665.1"/>
</dbReference>
<proteinExistence type="inferred from homology"/>
<dbReference type="Proteomes" id="UP001652600">
    <property type="component" value="Chromosome 10"/>
</dbReference>
<keyword evidence="4" id="KW-1133">Transmembrane helix</keyword>
<comment type="similarity">
    <text evidence="1">Belongs to the peptidase C48 family.</text>
</comment>
<evidence type="ECO:0000313" key="9">
    <source>
        <dbReference type="RefSeq" id="XP_050946623.1"/>
    </source>
</evidence>
<evidence type="ECO:0000256" key="1">
    <source>
        <dbReference type="ARBA" id="ARBA00005234"/>
    </source>
</evidence>
<sequence>MYSSNYTDVNKASKLLNRHVVNNIKDVDNICIPMNELIFGRDKFIYLAREDLLHYYSMVEIGYMCILAYITYLWDECDCARKFFVVDQSKISLHIKDRDLRSRNLTNQLEVANLEQIVLIPYNTSFHWMLHVIDLQEIYVYVLDSLWSKVNEDIHGFINVGLKTWQAEHDLQRYRSTPKWKPVKGGGSMCKSTYKRYYIILILLLLAFQLKGEITELKAQNQEFQTQLIAMRA</sequence>
<dbReference type="SUPFAM" id="SSF54001">
    <property type="entry name" value="Cysteine proteinases"/>
    <property type="match status" value="1"/>
</dbReference>
<accession>A0ABM3L9B7</accession>
<keyword evidence="3" id="KW-0378">Hydrolase</keyword>
<feature type="transmembrane region" description="Helical" evidence="4">
    <location>
        <begin position="53"/>
        <end position="74"/>
    </location>
</feature>
<keyword evidence="2" id="KW-0645">Protease</keyword>